<accession>A0A9R0JWK5</accession>
<sequence>MPKVVSLLEPKVVLLLLLLLLVIIENGEADIGVNWGTDTLEGISPRKVVELLKQNNISKVKLFDVEPKIMNALKGSGIDVMVGIPNGMLSLLSSSPKAARSWVRHNLTSYVSAKTPTNIRYVAVGNEPFLSSYSGQFQSYVVAALVNLQEALVKAKLSDSIKLVVPCNADAYGSTVPSNGSFRPELRDIMTQLVSFLVSSGSPFVVNIYPFVSFYEKSDFPLDYALFDGTKHPLVDGLNTYTNAFDGNYDTLVASLTKIGHSDIPIVVGEVGWPTEGANGANVENAKAFNQGLIRHIQTRTGTPLRANVPPVDVFIFGLLDEGKKPILTGNFERHWGLFSYDGQTKYEIDLGSGPLQSAKDIQYLPPSWCIASPTGEISKSMKDQYNLACYYTDCTTLEAGGVCSGLGERDKMSYAFNNFYQFGRKQKPYSCLFNEVGRVTFIDPSVGNCRFPIALLDSGASNSLSRFTIFILIFVLGNVIINYVL</sequence>
<dbReference type="Proteomes" id="UP000813463">
    <property type="component" value="Chromosome 2"/>
</dbReference>
<evidence type="ECO:0000313" key="11">
    <source>
        <dbReference type="Proteomes" id="UP000813463"/>
    </source>
</evidence>
<dbReference type="PROSITE" id="PS00587">
    <property type="entry name" value="GLYCOSYL_HYDROL_F17"/>
    <property type="match status" value="1"/>
</dbReference>
<evidence type="ECO:0000256" key="8">
    <source>
        <dbReference type="SAM" id="Phobius"/>
    </source>
</evidence>
<dbReference type="InterPro" id="IPR017853">
    <property type="entry name" value="GH"/>
</dbReference>
<evidence type="ECO:0000256" key="9">
    <source>
        <dbReference type="SAM" id="SignalP"/>
    </source>
</evidence>
<evidence type="ECO:0000256" key="4">
    <source>
        <dbReference type="ARBA" id="ARBA00023157"/>
    </source>
</evidence>
<keyword evidence="8" id="KW-0472">Membrane</keyword>
<reference evidence="12" key="2">
    <citation type="submission" date="2025-04" db="UniProtKB">
        <authorList>
            <consortium name="RefSeq"/>
        </authorList>
    </citation>
    <scope>IDENTIFICATION</scope>
    <source>
        <tissue evidence="13 14">Leaf</tissue>
    </source>
</reference>
<dbReference type="InterPro" id="IPR044965">
    <property type="entry name" value="Glyco_hydro_17_plant"/>
</dbReference>
<evidence type="ECO:0000256" key="6">
    <source>
        <dbReference type="RuleBase" id="RU004335"/>
    </source>
</evidence>
<dbReference type="Pfam" id="PF00332">
    <property type="entry name" value="Glyco_hydro_17"/>
    <property type="match status" value="1"/>
</dbReference>
<keyword evidence="3 7" id="KW-0378">Hydrolase</keyword>
<proteinExistence type="inferred from homology"/>
<organism evidence="11 12">
    <name type="scientific">Spinacia oleracea</name>
    <name type="common">Spinach</name>
    <dbReference type="NCBI Taxonomy" id="3562"/>
    <lineage>
        <taxon>Eukaryota</taxon>
        <taxon>Viridiplantae</taxon>
        <taxon>Streptophyta</taxon>
        <taxon>Embryophyta</taxon>
        <taxon>Tracheophyta</taxon>
        <taxon>Spermatophyta</taxon>
        <taxon>Magnoliopsida</taxon>
        <taxon>eudicotyledons</taxon>
        <taxon>Gunneridae</taxon>
        <taxon>Pentapetalae</taxon>
        <taxon>Caryophyllales</taxon>
        <taxon>Chenopodiaceae</taxon>
        <taxon>Chenopodioideae</taxon>
        <taxon>Anserineae</taxon>
        <taxon>Spinacia</taxon>
    </lineage>
</organism>
<evidence type="ECO:0000256" key="7">
    <source>
        <dbReference type="RuleBase" id="RU004336"/>
    </source>
</evidence>
<feature type="signal peptide" evidence="9">
    <location>
        <begin position="1"/>
        <end position="29"/>
    </location>
</feature>
<evidence type="ECO:0000259" key="10">
    <source>
        <dbReference type="SMART" id="SM00768"/>
    </source>
</evidence>
<dbReference type="GO" id="GO:0005975">
    <property type="term" value="P:carbohydrate metabolic process"/>
    <property type="evidence" value="ECO:0007669"/>
    <property type="project" value="InterPro"/>
</dbReference>
<dbReference type="SUPFAM" id="SSF51445">
    <property type="entry name" value="(Trans)glycosidases"/>
    <property type="match status" value="1"/>
</dbReference>
<dbReference type="OrthoDB" id="421038at2759"/>
<dbReference type="Pfam" id="PF07983">
    <property type="entry name" value="X8"/>
    <property type="match status" value="1"/>
</dbReference>
<dbReference type="KEGG" id="soe:110789411"/>
<evidence type="ECO:0000256" key="1">
    <source>
        <dbReference type="ARBA" id="ARBA00008773"/>
    </source>
</evidence>
<dbReference type="InterPro" id="IPR012946">
    <property type="entry name" value="X8"/>
</dbReference>
<comment type="similarity">
    <text evidence="1 6">Belongs to the glycosyl hydrolase 17 family.</text>
</comment>
<dbReference type="SMART" id="SM00768">
    <property type="entry name" value="X8"/>
    <property type="match status" value="1"/>
</dbReference>
<evidence type="ECO:0000313" key="14">
    <source>
        <dbReference type="RefSeq" id="XP_056693131.1"/>
    </source>
</evidence>
<dbReference type="GO" id="GO:0004553">
    <property type="term" value="F:hydrolase activity, hydrolyzing O-glycosyl compounds"/>
    <property type="evidence" value="ECO:0007669"/>
    <property type="project" value="InterPro"/>
</dbReference>
<dbReference type="InterPro" id="IPR000490">
    <property type="entry name" value="Glyco_hydro_17"/>
</dbReference>
<gene>
    <name evidence="12 13 14" type="primary">LOC110789411</name>
</gene>
<keyword evidence="5 7" id="KW-0326">Glycosidase</keyword>
<keyword evidence="4" id="KW-1015">Disulfide bond</keyword>
<reference evidence="11" key="1">
    <citation type="journal article" date="2021" name="Nat. Commun.">
        <title>Genomic analyses provide insights into spinach domestication and the genetic basis of agronomic traits.</title>
        <authorList>
            <person name="Cai X."/>
            <person name="Sun X."/>
            <person name="Xu C."/>
            <person name="Sun H."/>
            <person name="Wang X."/>
            <person name="Ge C."/>
            <person name="Zhang Z."/>
            <person name="Wang Q."/>
            <person name="Fei Z."/>
            <person name="Jiao C."/>
            <person name="Wang Q."/>
        </authorList>
    </citation>
    <scope>NUCLEOTIDE SEQUENCE [LARGE SCALE GENOMIC DNA]</scope>
    <source>
        <strain evidence="11">cv. Varoflay</strain>
    </source>
</reference>
<dbReference type="AlphaFoldDB" id="A0A9R0JWK5"/>
<evidence type="ECO:0000256" key="5">
    <source>
        <dbReference type="ARBA" id="ARBA00023295"/>
    </source>
</evidence>
<dbReference type="RefSeq" id="XP_021849761.1">
    <property type="nucleotide sequence ID" value="XM_021994069.1"/>
</dbReference>
<dbReference type="FunFam" id="3.20.20.80:FF:000008">
    <property type="entry name" value="Glucan endo-1,3-beta-glucosidase 5"/>
    <property type="match status" value="1"/>
</dbReference>
<keyword evidence="8" id="KW-0812">Transmembrane</keyword>
<keyword evidence="8" id="KW-1133">Transmembrane helix</keyword>
<evidence type="ECO:0000256" key="2">
    <source>
        <dbReference type="ARBA" id="ARBA00022729"/>
    </source>
</evidence>
<feature type="transmembrane region" description="Helical" evidence="8">
    <location>
        <begin position="465"/>
        <end position="485"/>
    </location>
</feature>
<dbReference type="GeneID" id="110789411"/>
<protein>
    <submittedName>
        <fullName evidence="12 13 14">Glucan endo-1,3-beta-glucosidase 6</fullName>
    </submittedName>
</protein>
<name>A0A9R0JWK5_SPIOL</name>
<evidence type="ECO:0000313" key="12">
    <source>
        <dbReference type="RefSeq" id="XP_021849761.1"/>
    </source>
</evidence>
<keyword evidence="2 9" id="KW-0732">Signal</keyword>
<dbReference type="PANTHER" id="PTHR32227">
    <property type="entry name" value="GLUCAN ENDO-1,3-BETA-GLUCOSIDASE BG1-RELATED-RELATED"/>
    <property type="match status" value="1"/>
</dbReference>
<evidence type="ECO:0000313" key="13">
    <source>
        <dbReference type="RefSeq" id="XP_056693130.1"/>
    </source>
</evidence>
<dbReference type="Gene3D" id="3.20.20.80">
    <property type="entry name" value="Glycosidases"/>
    <property type="match status" value="1"/>
</dbReference>
<keyword evidence="11" id="KW-1185">Reference proteome</keyword>
<evidence type="ECO:0000256" key="3">
    <source>
        <dbReference type="ARBA" id="ARBA00022801"/>
    </source>
</evidence>
<dbReference type="GO" id="GO:0005886">
    <property type="term" value="C:plasma membrane"/>
    <property type="evidence" value="ECO:0000318"/>
    <property type="project" value="GO_Central"/>
</dbReference>
<feature type="chain" id="PRO_5040429510" evidence="9">
    <location>
        <begin position="30"/>
        <end position="486"/>
    </location>
</feature>
<feature type="domain" description="X8" evidence="10">
    <location>
        <begin position="368"/>
        <end position="452"/>
    </location>
</feature>
<dbReference type="RefSeq" id="XP_056693131.1">
    <property type="nucleotide sequence ID" value="XM_056837153.1"/>
</dbReference>
<dbReference type="RefSeq" id="XP_056693130.1">
    <property type="nucleotide sequence ID" value="XM_056837152.1"/>
</dbReference>